<organism evidence="1 2">
    <name type="scientific">Hypsizygus marmoreus</name>
    <name type="common">White beech mushroom</name>
    <name type="synonym">Agaricus marmoreus</name>
    <dbReference type="NCBI Taxonomy" id="39966"/>
    <lineage>
        <taxon>Eukaryota</taxon>
        <taxon>Fungi</taxon>
        <taxon>Dikarya</taxon>
        <taxon>Basidiomycota</taxon>
        <taxon>Agaricomycotina</taxon>
        <taxon>Agaricomycetes</taxon>
        <taxon>Agaricomycetidae</taxon>
        <taxon>Agaricales</taxon>
        <taxon>Tricholomatineae</taxon>
        <taxon>Lyophyllaceae</taxon>
        <taxon>Hypsizygus</taxon>
    </lineage>
</organism>
<proteinExistence type="predicted"/>
<name>A0A369KJH5_HYPMA</name>
<sequence length="153" mass="16668">MEWETTELGIHHDHSTSYATSERTAMSSFRSGSTTLGSHTPSFSLYLSHLIHKHVHPPRLKPLPAMSSNNHLSTPSITVFAPAAPILSLQRVGGIVSTTAPVRLHGIVHLGVVELLRSALDVFVPAIIKPDALRLSGRLVKSTPLPEMRLWCS</sequence>
<keyword evidence="2" id="KW-1185">Reference proteome</keyword>
<dbReference type="InParanoid" id="A0A369KJH5"/>
<accession>A0A369KJH5</accession>
<dbReference type="EMBL" id="LUEZ02000001">
    <property type="protein sequence ID" value="RDB31116.1"/>
    <property type="molecule type" value="Genomic_DNA"/>
</dbReference>
<dbReference type="AlphaFoldDB" id="A0A369KJH5"/>
<evidence type="ECO:0000313" key="1">
    <source>
        <dbReference type="EMBL" id="RDB31116.1"/>
    </source>
</evidence>
<evidence type="ECO:0000313" key="2">
    <source>
        <dbReference type="Proteomes" id="UP000076154"/>
    </source>
</evidence>
<dbReference type="Proteomes" id="UP000076154">
    <property type="component" value="Unassembled WGS sequence"/>
</dbReference>
<gene>
    <name evidence="1" type="ORF">Hypma_000043</name>
</gene>
<reference evidence="1" key="1">
    <citation type="submission" date="2018-04" db="EMBL/GenBank/DDBJ databases">
        <title>Whole genome sequencing of Hypsizygus marmoreus.</title>
        <authorList>
            <person name="Choi I.-G."/>
            <person name="Min B."/>
            <person name="Kim J.-G."/>
            <person name="Kim S."/>
            <person name="Oh Y.-L."/>
            <person name="Kong W.-S."/>
            <person name="Park H."/>
            <person name="Jeong J."/>
            <person name="Song E.-S."/>
        </authorList>
    </citation>
    <scope>NUCLEOTIDE SEQUENCE [LARGE SCALE GENOMIC DNA]</scope>
    <source>
        <strain evidence="1">51987-8</strain>
    </source>
</reference>
<protein>
    <submittedName>
        <fullName evidence="1">Uncharacterized protein</fullName>
    </submittedName>
</protein>
<comment type="caution">
    <text evidence="1">The sequence shown here is derived from an EMBL/GenBank/DDBJ whole genome shotgun (WGS) entry which is preliminary data.</text>
</comment>